<dbReference type="Proteomes" id="UP001221142">
    <property type="component" value="Unassembled WGS sequence"/>
</dbReference>
<organism evidence="1 2">
    <name type="scientific">Roridomyces roridus</name>
    <dbReference type="NCBI Taxonomy" id="1738132"/>
    <lineage>
        <taxon>Eukaryota</taxon>
        <taxon>Fungi</taxon>
        <taxon>Dikarya</taxon>
        <taxon>Basidiomycota</taxon>
        <taxon>Agaricomycotina</taxon>
        <taxon>Agaricomycetes</taxon>
        <taxon>Agaricomycetidae</taxon>
        <taxon>Agaricales</taxon>
        <taxon>Marasmiineae</taxon>
        <taxon>Mycenaceae</taxon>
        <taxon>Roridomyces</taxon>
    </lineage>
</organism>
<dbReference type="InterPro" id="IPR032675">
    <property type="entry name" value="LRR_dom_sf"/>
</dbReference>
<comment type="caution">
    <text evidence="1">The sequence shown here is derived from an EMBL/GenBank/DDBJ whole genome shotgun (WGS) entry which is preliminary data.</text>
</comment>
<dbReference type="AlphaFoldDB" id="A0AAD7BZC5"/>
<dbReference type="SUPFAM" id="SSF52047">
    <property type="entry name" value="RNI-like"/>
    <property type="match status" value="1"/>
</dbReference>
<reference evidence="1" key="1">
    <citation type="submission" date="2023-03" db="EMBL/GenBank/DDBJ databases">
        <title>Massive genome expansion in bonnet fungi (Mycena s.s.) driven by repeated elements and novel gene families across ecological guilds.</title>
        <authorList>
            <consortium name="Lawrence Berkeley National Laboratory"/>
            <person name="Harder C.B."/>
            <person name="Miyauchi S."/>
            <person name="Viragh M."/>
            <person name="Kuo A."/>
            <person name="Thoen E."/>
            <person name="Andreopoulos B."/>
            <person name="Lu D."/>
            <person name="Skrede I."/>
            <person name="Drula E."/>
            <person name="Henrissat B."/>
            <person name="Morin E."/>
            <person name="Kohler A."/>
            <person name="Barry K."/>
            <person name="LaButti K."/>
            <person name="Morin E."/>
            <person name="Salamov A."/>
            <person name="Lipzen A."/>
            <person name="Mereny Z."/>
            <person name="Hegedus B."/>
            <person name="Baldrian P."/>
            <person name="Stursova M."/>
            <person name="Weitz H."/>
            <person name="Taylor A."/>
            <person name="Grigoriev I.V."/>
            <person name="Nagy L.G."/>
            <person name="Martin F."/>
            <person name="Kauserud H."/>
        </authorList>
    </citation>
    <scope>NUCLEOTIDE SEQUENCE</scope>
    <source>
        <strain evidence="1">9284</strain>
    </source>
</reference>
<dbReference type="Gene3D" id="3.80.10.10">
    <property type="entry name" value="Ribonuclease Inhibitor"/>
    <property type="match status" value="1"/>
</dbReference>
<protein>
    <submittedName>
        <fullName evidence="1">Uncharacterized protein</fullName>
    </submittedName>
</protein>
<accession>A0AAD7BZC5</accession>
<sequence length="388" mass="42942">MSILPHELLDLIADNLHNDLGSLKACSLTASPFLPSTRYHIFSTIHLLPPNTKSTPPYQKFCSVLHSSPHLALLVKDLRIVEGSRSPSESLGTPWVAAAGRILASILSQLKLSRFTMVSHREAPDYWDTLPRRLITAIQDVFCSPSLKSVRIFGFAHSPLVTLLMGEAYKLKELVIDDSALVQIISFTSRPQLEHLALADSPTSTGLLFALSNIDFSRLKILSLSGLSMDGSSVNSLLTLMPDSNAVETLNIWYKTDIDFGQYPLEPLDIVSSLPRLRFLRVSGQLSILDMAATLAECGLHKTLESISLEAGVDFLQIDDPMHWSEFHAAFLRFPRRIQVALRLAKGQDGYKTSLEERDTIGLLIARGDVIIHESCSYSTLSVHELEP</sequence>
<evidence type="ECO:0000313" key="2">
    <source>
        <dbReference type="Proteomes" id="UP001221142"/>
    </source>
</evidence>
<name>A0AAD7BZC5_9AGAR</name>
<evidence type="ECO:0000313" key="1">
    <source>
        <dbReference type="EMBL" id="KAJ7634737.1"/>
    </source>
</evidence>
<keyword evidence="2" id="KW-1185">Reference proteome</keyword>
<gene>
    <name evidence="1" type="ORF">FB45DRAFT_1025664</name>
</gene>
<dbReference type="EMBL" id="JARKIF010000007">
    <property type="protein sequence ID" value="KAJ7634737.1"/>
    <property type="molecule type" value="Genomic_DNA"/>
</dbReference>
<proteinExistence type="predicted"/>